<evidence type="ECO:0000313" key="4">
    <source>
        <dbReference type="Proteomes" id="UP000552757"/>
    </source>
</evidence>
<comment type="caution">
    <text evidence="3">The sequence shown here is derived from an EMBL/GenBank/DDBJ whole genome shotgun (WGS) entry which is preliminary data.</text>
</comment>
<dbReference type="Gene3D" id="3.40.1690.10">
    <property type="entry name" value="secretion proteins EscU"/>
    <property type="match status" value="1"/>
</dbReference>
<gene>
    <name evidence="3" type="ORF">GGR44_002111</name>
</gene>
<evidence type="ECO:0000313" key="3">
    <source>
        <dbReference type="EMBL" id="MBB3982448.1"/>
    </source>
</evidence>
<evidence type="ECO:0000256" key="1">
    <source>
        <dbReference type="ARBA" id="ARBA00010690"/>
    </source>
</evidence>
<protein>
    <submittedName>
        <fullName evidence="3">Flagellar biosynthetic protein FlhB</fullName>
    </submittedName>
</protein>
<sequence>MAGGNSGGDKTEKPTQKKLDEAAKNGDILQSRELATALVVMAGIGCLAVTGPTLVEALRDMMVEALRFRRSDITDFAPAARGAALLSGVALPVAGVLLATLLAAIAAPALLGSFGFRPGAFAPKMSRLNPASGLKRMFGMQGLTELVKSIAKVGLLGCIGVWLVWDRLAAIAGLGRAGLAPAISELGGMFMFVCLVMAGSLFLIAGIDVPAQIFQRGKRLAMSKQDIRDEHKDSEGSPELKGHLRRRQFEVLSGSTRKAVQEASVVITNPTHFAVALRYKPGQDMAPVVVARGRDAIAAAIRELADQNGVPVLQYPELARAVYFTSRAGQIVNEGLYMAVATILAFVFRVENRMATEMDRPFISVPQDLRFDADGRKL</sequence>
<dbReference type="PANTHER" id="PTHR30531">
    <property type="entry name" value="FLAGELLAR BIOSYNTHETIC PROTEIN FLHB"/>
    <property type="match status" value="1"/>
</dbReference>
<keyword evidence="3" id="KW-0969">Cilium</keyword>
<organism evidence="3 4">
    <name type="scientific">Sphingobium fontiphilum</name>
    <dbReference type="NCBI Taxonomy" id="944425"/>
    <lineage>
        <taxon>Bacteria</taxon>
        <taxon>Pseudomonadati</taxon>
        <taxon>Pseudomonadota</taxon>
        <taxon>Alphaproteobacteria</taxon>
        <taxon>Sphingomonadales</taxon>
        <taxon>Sphingomonadaceae</taxon>
        <taxon>Sphingobium</taxon>
    </lineage>
</organism>
<name>A0A7W6DG53_9SPHN</name>
<dbReference type="SUPFAM" id="SSF160544">
    <property type="entry name" value="EscU C-terminal domain-like"/>
    <property type="match status" value="1"/>
</dbReference>
<comment type="similarity">
    <text evidence="1">Belongs to the type III secretion exporter family.</text>
</comment>
<keyword evidence="2" id="KW-0472">Membrane</keyword>
<dbReference type="InterPro" id="IPR006135">
    <property type="entry name" value="T3SS_substrate_exporter"/>
</dbReference>
<feature type="transmembrane region" description="Helical" evidence="2">
    <location>
        <begin position="34"/>
        <end position="58"/>
    </location>
</feature>
<keyword evidence="3" id="KW-0966">Cell projection</keyword>
<reference evidence="3 4" key="1">
    <citation type="submission" date="2020-08" db="EMBL/GenBank/DDBJ databases">
        <title>Genomic Encyclopedia of Type Strains, Phase IV (KMG-IV): sequencing the most valuable type-strain genomes for metagenomic binning, comparative biology and taxonomic classification.</title>
        <authorList>
            <person name="Goeker M."/>
        </authorList>
    </citation>
    <scope>NUCLEOTIDE SEQUENCE [LARGE SCALE GENOMIC DNA]</scope>
    <source>
        <strain evidence="3 4">DSM 29348</strain>
    </source>
</reference>
<dbReference type="GO" id="GO:0005886">
    <property type="term" value="C:plasma membrane"/>
    <property type="evidence" value="ECO:0007669"/>
    <property type="project" value="TreeGrafter"/>
</dbReference>
<keyword evidence="4" id="KW-1185">Reference proteome</keyword>
<feature type="transmembrane region" description="Helical" evidence="2">
    <location>
        <begin position="146"/>
        <end position="165"/>
    </location>
</feature>
<keyword evidence="2" id="KW-1133">Transmembrane helix</keyword>
<dbReference type="EMBL" id="JACIEB010000004">
    <property type="protein sequence ID" value="MBB3982448.1"/>
    <property type="molecule type" value="Genomic_DNA"/>
</dbReference>
<accession>A0A7W6DG53</accession>
<dbReference type="Pfam" id="PF01312">
    <property type="entry name" value="Bac_export_2"/>
    <property type="match status" value="1"/>
</dbReference>
<keyword evidence="2" id="KW-0812">Transmembrane</keyword>
<keyword evidence="3" id="KW-0282">Flagellum</keyword>
<dbReference type="Proteomes" id="UP000552757">
    <property type="component" value="Unassembled WGS sequence"/>
</dbReference>
<dbReference type="Gene3D" id="6.10.250.2080">
    <property type="match status" value="1"/>
</dbReference>
<dbReference type="GO" id="GO:0009306">
    <property type="term" value="P:protein secretion"/>
    <property type="evidence" value="ECO:0007669"/>
    <property type="project" value="InterPro"/>
</dbReference>
<dbReference type="RefSeq" id="WP_183955508.1">
    <property type="nucleotide sequence ID" value="NZ_JACIEB010000004.1"/>
</dbReference>
<dbReference type="InterPro" id="IPR029025">
    <property type="entry name" value="T3SS_substrate_exporter_C"/>
</dbReference>
<dbReference type="PANTHER" id="PTHR30531:SF12">
    <property type="entry name" value="FLAGELLAR BIOSYNTHETIC PROTEIN FLHB"/>
    <property type="match status" value="1"/>
</dbReference>
<feature type="transmembrane region" description="Helical" evidence="2">
    <location>
        <begin position="186"/>
        <end position="207"/>
    </location>
</feature>
<dbReference type="PRINTS" id="PR00950">
    <property type="entry name" value="TYPE3IMSPROT"/>
</dbReference>
<proteinExistence type="inferred from homology"/>
<evidence type="ECO:0000256" key="2">
    <source>
        <dbReference type="SAM" id="Phobius"/>
    </source>
</evidence>
<feature type="transmembrane region" description="Helical" evidence="2">
    <location>
        <begin position="79"/>
        <end position="107"/>
    </location>
</feature>
<dbReference type="AlphaFoldDB" id="A0A7W6DG53"/>